<proteinExistence type="predicted"/>
<gene>
    <name evidence="1" type="ORF">TorRG33x02_038370</name>
</gene>
<reference evidence="2" key="1">
    <citation type="submission" date="2016-06" db="EMBL/GenBank/DDBJ databases">
        <title>Parallel loss of symbiosis genes in relatives of nitrogen-fixing non-legume Parasponia.</title>
        <authorList>
            <person name="Van Velzen R."/>
            <person name="Holmer R."/>
            <person name="Bu F."/>
            <person name="Rutten L."/>
            <person name="Van Zeijl A."/>
            <person name="Liu W."/>
            <person name="Santuari L."/>
            <person name="Cao Q."/>
            <person name="Sharma T."/>
            <person name="Shen D."/>
            <person name="Roswanjaya Y."/>
            <person name="Wardhani T."/>
            <person name="Kalhor M.S."/>
            <person name="Jansen J."/>
            <person name="Van den Hoogen J."/>
            <person name="Gungor B."/>
            <person name="Hartog M."/>
            <person name="Hontelez J."/>
            <person name="Verver J."/>
            <person name="Yang W.-C."/>
            <person name="Schijlen E."/>
            <person name="Repin R."/>
            <person name="Schilthuizen M."/>
            <person name="Schranz E."/>
            <person name="Heidstra R."/>
            <person name="Miyata K."/>
            <person name="Fedorova E."/>
            <person name="Kohlen W."/>
            <person name="Bisseling T."/>
            <person name="Smit S."/>
            <person name="Geurts R."/>
        </authorList>
    </citation>
    <scope>NUCLEOTIDE SEQUENCE [LARGE SCALE GENOMIC DNA]</scope>
    <source>
        <strain evidence="2">cv. RG33-2</strain>
    </source>
</reference>
<dbReference type="InParanoid" id="A0A2P5FRP3"/>
<comment type="caution">
    <text evidence="1">The sequence shown here is derived from an EMBL/GenBank/DDBJ whole genome shotgun (WGS) entry which is preliminary data.</text>
</comment>
<protein>
    <submittedName>
        <fullName evidence="1">Uncharacterized protein</fullName>
    </submittedName>
</protein>
<evidence type="ECO:0000313" key="2">
    <source>
        <dbReference type="Proteomes" id="UP000237000"/>
    </source>
</evidence>
<accession>A0A2P5FRP3</accession>
<sequence length="100" mass="11382">MEEDQSLNDHTGGDWVELEEEANHFFSDLQAACSLATITTLSSAIEAARDHSIRTAKEGHFLFGTLLVSIVALLIDIQRETIWEMPFCKLWVRGYELWVL</sequence>
<name>A0A2P5FRP3_TREOI</name>
<evidence type="ECO:0000313" key="1">
    <source>
        <dbReference type="EMBL" id="POO00424.1"/>
    </source>
</evidence>
<organism evidence="1 2">
    <name type="scientific">Trema orientale</name>
    <name type="common">Charcoal tree</name>
    <name type="synonym">Celtis orientalis</name>
    <dbReference type="NCBI Taxonomy" id="63057"/>
    <lineage>
        <taxon>Eukaryota</taxon>
        <taxon>Viridiplantae</taxon>
        <taxon>Streptophyta</taxon>
        <taxon>Embryophyta</taxon>
        <taxon>Tracheophyta</taxon>
        <taxon>Spermatophyta</taxon>
        <taxon>Magnoliopsida</taxon>
        <taxon>eudicotyledons</taxon>
        <taxon>Gunneridae</taxon>
        <taxon>Pentapetalae</taxon>
        <taxon>rosids</taxon>
        <taxon>fabids</taxon>
        <taxon>Rosales</taxon>
        <taxon>Cannabaceae</taxon>
        <taxon>Trema</taxon>
    </lineage>
</organism>
<keyword evidence="2" id="KW-1185">Reference proteome</keyword>
<dbReference type="EMBL" id="JXTC01000013">
    <property type="protein sequence ID" value="POO00424.1"/>
    <property type="molecule type" value="Genomic_DNA"/>
</dbReference>
<dbReference type="Proteomes" id="UP000237000">
    <property type="component" value="Unassembled WGS sequence"/>
</dbReference>
<dbReference type="AlphaFoldDB" id="A0A2P5FRP3"/>